<keyword evidence="7" id="KW-0965">Cell junction</keyword>
<evidence type="ECO:0000256" key="10">
    <source>
        <dbReference type="ARBA" id="ARBA00023136"/>
    </source>
</evidence>
<reference evidence="18" key="2">
    <citation type="journal article" date="2017" name="Sci. Adv.">
        <title>A tail of two voltages: Proteomic comparison of the three electric organs of the electric eel.</title>
        <authorList>
            <person name="Traeger L.L."/>
            <person name="Sabat G."/>
            <person name="Barrett-Wilt G.A."/>
            <person name="Wells G.B."/>
            <person name="Sussman M.R."/>
        </authorList>
    </citation>
    <scope>NUCLEOTIDE SEQUENCE [LARGE SCALE GENOMIC DNA]</scope>
</reference>
<dbReference type="GO" id="GO:0005923">
    <property type="term" value="C:bicellular tight junction"/>
    <property type="evidence" value="ECO:0007669"/>
    <property type="project" value="UniProtKB-SubCell"/>
</dbReference>
<comment type="subcellular location">
    <subcellularLocation>
        <location evidence="1">Cell junction</location>
        <location evidence="1">Tight junction</location>
    </subcellularLocation>
    <subcellularLocation>
        <location evidence="2">Cell membrane</location>
        <topology evidence="2">Multi-pass membrane protein</topology>
    </subcellularLocation>
</comment>
<keyword evidence="9" id="KW-0175">Coiled coil</keyword>
<evidence type="ECO:0000259" key="15">
    <source>
        <dbReference type="PROSITE" id="PS51225"/>
    </source>
</evidence>
<reference evidence="17" key="5">
    <citation type="submission" date="2025-09" db="UniProtKB">
        <authorList>
            <consortium name="Ensembl"/>
        </authorList>
    </citation>
    <scope>IDENTIFICATION</scope>
</reference>
<evidence type="ECO:0000313" key="17">
    <source>
        <dbReference type="Ensembl" id="ENSEEEP00000036272.2"/>
    </source>
</evidence>
<evidence type="ECO:0000256" key="9">
    <source>
        <dbReference type="ARBA" id="ARBA00023054"/>
    </source>
</evidence>
<evidence type="ECO:0000256" key="4">
    <source>
        <dbReference type="ARBA" id="ARBA00022427"/>
    </source>
</evidence>
<evidence type="ECO:0000313" key="18">
    <source>
        <dbReference type="Proteomes" id="UP000314983"/>
    </source>
</evidence>
<feature type="region of interest" description="Disordered" evidence="13">
    <location>
        <begin position="31"/>
        <end position="60"/>
    </location>
</feature>
<evidence type="ECO:0000256" key="3">
    <source>
        <dbReference type="ARBA" id="ARBA00009171"/>
    </source>
</evidence>
<accession>A0A4W4GIP7</accession>
<evidence type="ECO:0000256" key="13">
    <source>
        <dbReference type="SAM" id="MobiDB-lite"/>
    </source>
</evidence>
<dbReference type="GeneTree" id="ENSGT00940000155771"/>
<dbReference type="AlphaFoldDB" id="A0A4W4GIP7"/>
<evidence type="ECO:0000256" key="14">
    <source>
        <dbReference type="SAM" id="Phobius"/>
    </source>
</evidence>
<reference evidence="17" key="4">
    <citation type="submission" date="2025-08" db="UniProtKB">
        <authorList>
            <consortium name="Ensembl"/>
        </authorList>
    </citation>
    <scope>IDENTIFICATION</scope>
</reference>
<feature type="domain" description="OCEL" evidence="16">
    <location>
        <begin position="395"/>
        <end position="489"/>
    </location>
</feature>
<dbReference type="Gene3D" id="6.10.140.340">
    <property type="match status" value="1"/>
</dbReference>
<evidence type="ECO:0000256" key="2">
    <source>
        <dbReference type="ARBA" id="ARBA00004651"/>
    </source>
</evidence>
<evidence type="ECO:0000256" key="1">
    <source>
        <dbReference type="ARBA" id="ARBA00004435"/>
    </source>
</evidence>
<keyword evidence="10 11" id="KW-0472">Membrane</keyword>
<comment type="similarity">
    <text evidence="3 12">Belongs to the ELL/occludin family.</text>
</comment>
<evidence type="ECO:0000256" key="7">
    <source>
        <dbReference type="ARBA" id="ARBA00022949"/>
    </source>
</evidence>
<proteinExistence type="inferred from homology"/>
<dbReference type="InterPro" id="IPR008253">
    <property type="entry name" value="Marvel"/>
</dbReference>
<dbReference type="InterPro" id="IPR031176">
    <property type="entry name" value="ELL/occludin"/>
</dbReference>
<dbReference type="Pfam" id="PF01284">
    <property type="entry name" value="MARVEL"/>
    <property type="match status" value="1"/>
</dbReference>
<dbReference type="OMA" id="SIGEWVN"/>
<protein>
    <recommendedName>
        <fullName evidence="19">Occludin</fullName>
    </recommendedName>
</protein>
<organism evidence="17 18">
    <name type="scientific">Electrophorus electricus</name>
    <name type="common">Electric eel</name>
    <name type="synonym">Gymnotus electricus</name>
    <dbReference type="NCBI Taxonomy" id="8005"/>
    <lineage>
        <taxon>Eukaryota</taxon>
        <taxon>Metazoa</taxon>
        <taxon>Chordata</taxon>
        <taxon>Craniata</taxon>
        <taxon>Vertebrata</taxon>
        <taxon>Euteleostomi</taxon>
        <taxon>Actinopterygii</taxon>
        <taxon>Neopterygii</taxon>
        <taxon>Teleostei</taxon>
        <taxon>Ostariophysi</taxon>
        <taxon>Gymnotiformes</taxon>
        <taxon>Gymnotoidei</taxon>
        <taxon>Gymnotidae</taxon>
        <taxon>Electrophorus</taxon>
    </lineage>
</organism>
<evidence type="ECO:0000256" key="12">
    <source>
        <dbReference type="PROSITE-ProRule" id="PRU01324"/>
    </source>
</evidence>
<dbReference type="GO" id="GO:0070830">
    <property type="term" value="P:bicellular tight junction assembly"/>
    <property type="evidence" value="ECO:0007669"/>
    <property type="project" value="TreeGrafter"/>
</dbReference>
<dbReference type="Pfam" id="PF07303">
    <property type="entry name" value="Occludin_ELL"/>
    <property type="match status" value="1"/>
</dbReference>
<keyword evidence="18" id="KW-1185">Reference proteome</keyword>
<dbReference type="SUPFAM" id="SSF144292">
    <property type="entry name" value="occludin/ELL-like"/>
    <property type="match status" value="1"/>
</dbReference>
<reference evidence="17" key="3">
    <citation type="submission" date="2020-05" db="EMBL/GenBank/DDBJ databases">
        <title>Electrophorus electricus (electric eel) genome, fEleEle1, primary haplotype.</title>
        <authorList>
            <person name="Myers G."/>
            <person name="Meyer A."/>
            <person name="Fedrigo O."/>
            <person name="Formenti G."/>
            <person name="Rhie A."/>
            <person name="Tracey A."/>
            <person name="Sims Y."/>
            <person name="Jarvis E.D."/>
        </authorList>
    </citation>
    <scope>NUCLEOTIDE SEQUENCE [LARGE SCALE GENOMIC DNA]</scope>
</reference>
<dbReference type="GO" id="GO:0016324">
    <property type="term" value="C:apical plasma membrane"/>
    <property type="evidence" value="ECO:0007669"/>
    <property type="project" value="TreeGrafter"/>
</dbReference>
<dbReference type="InterPro" id="IPR010844">
    <property type="entry name" value="Occludin_ELL"/>
</dbReference>
<reference evidence="18" key="1">
    <citation type="journal article" date="2014" name="Science">
        <title>Nonhuman genetics. Genomic basis for the convergent evolution of electric organs.</title>
        <authorList>
            <person name="Gallant J.R."/>
            <person name="Traeger L.L."/>
            <person name="Volkening J.D."/>
            <person name="Moffett H."/>
            <person name="Chen P.H."/>
            <person name="Novina C.D."/>
            <person name="Phillips G.N.Jr."/>
            <person name="Anand R."/>
            <person name="Wells G.B."/>
            <person name="Pinch M."/>
            <person name="Guth R."/>
            <person name="Unguez G.A."/>
            <person name="Albert J.S."/>
            <person name="Zakon H.H."/>
            <person name="Samanta M.P."/>
            <person name="Sussman M.R."/>
        </authorList>
    </citation>
    <scope>NUCLEOTIDE SEQUENCE [LARGE SCALE GENOMIC DNA]</scope>
</reference>
<keyword evidence="6 11" id="KW-0812">Transmembrane</keyword>
<feature type="transmembrane region" description="Helical" evidence="14">
    <location>
        <begin position="84"/>
        <end position="106"/>
    </location>
</feature>
<feature type="transmembrane region" description="Helical" evidence="14">
    <location>
        <begin position="279"/>
        <end position="300"/>
    </location>
</feature>
<feature type="transmembrane region" description="Helical" evidence="14">
    <location>
        <begin position="206"/>
        <end position="231"/>
    </location>
</feature>
<evidence type="ECO:0008006" key="19">
    <source>
        <dbReference type="Google" id="ProtNLM"/>
    </source>
</evidence>
<sequence>MSAGNGSAAYFDQIKAPPHYDEVPIGSLARDQDIPYPSRADSPFKSASGQSAPHRSSQHTFSHYPDEQLLHYYRWKSPPGVMKIMSIIIIIMCVGVFVCVASTLAWDYDMEAMGMGGLGMGGIGNMGYGSYGSGSYGGGYGYGGSMYGSGVGGYGGYGGYGYGGYVDPVTGKGFIIGISAIIFIAMLVIFILAVSRQSASKSPKFYLASIIITVILAFLMLVATIVYLVAINPTAQSSGSMMYNMIWQLCAQYQNQPQASGIFINQYMYHYCVVEPQEAVAIVLGFLVVVALIILLVFAAKTRQQINRYSRHRVLWEEPKTFNDGFSHGVEKWVRMPSWRPVIYSMGYQVNHVQLLIISVHIQSSSDLNSTLSDTKSKLRDLDTGTESADDLEETDYDTDFPRITNDDERLRYKRQFDRDHMEYKRLQAELDDINLGLAEVDRELDCFEEGSPHFQDAMQVYTRLKELKQVMSTLHFRKYVDTVYRILS</sequence>
<feature type="compositionally biased region" description="Polar residues" evidence="13">
    <location>
        <begin position="45"/>
        <end position="60"/>
    </location>
</feature>
<evidence type="ECO:0000256" key="5">
    <source>
        <dbReference type="ARBA" id="ARBA00022475"/>
    </source>
</evidence>
<dbReference type="PROSITE" id="PS51980">
    <property type="entry name" value="OCEL"/>
    <property type="match status" value="1"/>
</dbReference>
<evidence type="ECO:0000256" key="8">
    <source>
        <dbReference type="ARBA" id="ARBA00022989"/>
    </source>
</evidence>
<dbReference type="PANTHER" id="PTHR23288">
    <property type="entry name" value="OCCLUDIN AND RNA POLYMERASE II ELONGATION FACTOR ELL"/>
    <property type="match status" value="1"/>
</dbReference>
<evidence type="ECO:0000256" key="11">
    <source>
        <dbReference type="PROSITE-ProRule" id="PRU00581"/>
    </source>
</evidence>
<evidence type="ECO:0000259" key="16">
    <source>
        <dbReference type="PROSITE" id="PS51980"/>
    </source>
</evidence>
<dbReference type="PANTHER" id="PTHR23288:SF34">
    <property type="entry name" value="OCCLUDIN B"/>
    <property type="match status" value="1"/>
</dbReference>
<feature type="domain" description="MARVEL" evidence="15">
    <location>
        <begin position="77"/>
        <end position="304"/>
    </location>
</feature>
<gene>
    <name evidence="17" type="primary">marveld2b</name>
</gene>
<dbReference type="Proteomes" id="UP000314983">
    <property type="component" value="Chromosome 5"/>
</dbReference>
<feature type="transmembrane region" description="Helical" evidence="14">
    <location>
        <begin position="174"/>
        <end position="194"/>
    </location>
</feature>
<evidence type="ECO:0000256" key="6">
    <source>
        <dbReference type="ARBA" id="ARBA00022692"/>
    </source>
</evidence>
<dbReference type="Ensembl" id="ENSEEET00000036697.2">
    <property type="protein sequence ID" value="ENSEEEP00000036272.2"/>
    <property type="gene ID" value="ENSEEEG00000017252.2"/>
</dbReference>
<dbReference type="GO" id="GO:0031410">
    <property type="term" value="C:cytoplasmic vesicle"/>
    <property type="evidence" value="ECO:0007669"/>
    <property type="project" value="TreeGrafter"/>
</dbReference>
<dbReference type="PROSITE" id="PS51225">
    <property type="entry name" value="MARVEL"/>
    <property type="match status" value="1"/>
</dbReference>
<name>A0A4W4GIP7_ELEEL</name>
<keyword evidence="4" id="KW-0796">Tight junction</keyword>
<keyword evidence="8 14" id="KW-1133">Transmembrane helix</keyword>
<keyword evidence="5" id="KW-1003">Cell membrane</keyword>